<feature type="transmembrane region" description="Helical" evidence="1">
    <location>
        <begin position="50"/>
        <end position="68"/>
    </location>
</feature>
<dbReference type="AlphaFoldDB" id="A0A2H0TPE6"/>
<dbReference type="InterPro" id="IPR009577">
    <property type="entry name" value="Sm_multidrug_ex"/>
</dbReference>
<accession>A0A2H0TPE6</accession>
<keyword evidence="1" id="KW-0472">Membrane</keyword>
<dbReference type="Pfam" id="PF06695">
    <property type="entry name" value="Sm_multidrug_ex"/>
    <property type="match status" value="1"/>
</dbReference>
<protein>
    <submittedName>
        <fullName evidence="2">Ligand-binding protein SH3</fullName>
    </submittedName>
</protein>
<feature type="transmembrane region" description="Helical" evidence="1">
    <location>
        <begin position="138"/>
        <end position="164"/>
    </location>
</feature>
<evidence type="ECO:0000256" key="1">
    <source>
        <dbReference type="SAM" id="Phobius"/>
    </source>
</evidence>
<organism evidence="2 3">
    <name type="scientific">Candidatus Magasanikbacteria bacterium CG10_big_fil_rev_8_21_14_0_10_47_10</name>
    <dbReference type="NCBI Taxonomy" id="1974652"/>
    <lineage>
        <taxon>Bacteria</taxon>
        <taxon>Candidatus Magasanikiibacteriota</taxon>
    </lineage>
</organism>
<dbReference type="EMBL" id="PFCB01000030">
    <property type="protein sequence ID" value="PIR74033.1"/>
    <property type="molecule type" value="Genomic_DNA"/>
</dbReference>
<gene>
    <name evidence="2" type="ORF">COU35_04290</name>
</gene>
<keyword evidence="1" id="KW-0812">Transmembrane</keyword>
<dbReference type="PANTHER" id="PTHR36007:SF2">
    <property type="entry name" value="TRANSPORT PROTEIN-RELATED"/>
    <property type="match status" value="1"/>
</dbReference>
<dbReference type="PANTHER" id="PTHR36007">
    <property type="entry name" value="TRANSPORT PROTEIN-RELATED"/>
    <property type="match status" value="1"/>
</dbReference>
<evidence type="ECO:0000313" key="2">
    <source>
        <dbReference type="EMBL" id="PIR74033.1"/>
    </source>
</evidence>
<evidence type="ECO:0000313" key="3">
    <source>
        <dbReference type="Proteomes" id="UP000230154"/>
    </source>
</evidence>
<proteinExistence type="predicted"/>
<sequence length="168" mass="18548">MGSFLNPIEWFAGVPHQWAVFLLSMLPITELRASIPIGIEVYRLSAAHTFFFAVAGNLFPTIFILLLMPRLHDWVIRQPFFGSKVRHLLERAEKKFSGRYAKYGAIALVVFVGIPLPMTGAWTGSLASFVFKIPFKKAFPLIAAGVCLAATIVTIITLSAGGAVRWLL</sequence>
<dbReference type="Proteomes" id="UP000230154">
    <property type="component" value="Unassembled WGS sequence"/>
</dbReference>
<reference evidence="3" key="1">
    <citation type="submission" date="2017-09" db="EMBL/GenBank/DDBJ databases">
        <title>Depth-based differentiation of microbial function through sediment-hosted aquifers and enrichment of novel symbionts in the deep terrestrial subsurface.</title>
        <authorList>
            <person name="Probst A.J."/>
            <person name="Ladd B."/>
            <person name="Jarett J.K."/>
            <person name="Geller-Mcgrath D.E."/>
            <person name="Sieber C.M.K."/>
            <person name="Emerson J.B."/>
            <person name="Anantharaman K."/>
            <person name="Thomas B.C."/>
            <person name="Malmstrom R."/>
            <person name="Stieglmeier M."/>
            <person name="Klingl A."/>
            <person name="Woyke T."/>
            <person name="Ryan C.M."/>
            <person name="Banfield J.F."/>
        </authorList>
    </citation>
    <scope>NUCLEOTIDE SEQUENCE [LARGE SCALE GENOMIC DNA]</scope>
</reference>
<comment type="caution">
    <text evidence="2">The sequence shown here is derived from an EMBL/GenBank/DDBJ whole genome shotgun (WGS) entry which is preliminary data.</text>
</comment>
<keyword evidence="1" id="KW-1133">Transmembrane helix</keyword>
<feature type="transmembrane region" description="Helical" evidence="1">
    <location>
        <begin position="100"/>
        <end position="118"/>
    </location>
</feature>
<name>A0A2H0TPE6_9BACT</name>